<sequence length="101" mass="11147">MFDVDVSKEFDIFTFVSGTISVSNGEIVLKKKNGESVAKPLKNIENCRGMHCDIKMGIALGGINKGKKGSFKAYGRIFGNEPRWKLLRKSAADARLEPVLE</sequence>
<reference evidence="1" key="1">
    <citation type="journal article" date="2010" name="Science">
        <title>Plasticity of animal genome architecture unmasked by rapid evolution of a pelagic tunicate.</title>
        <authorList>
            <person name="Denoeud F."/>
            <person name="Henriet S."/>
            <person name="Mungpakdee S."/>
            <person name="Aury J.M."/>
            <person name="Da Silva C."/>
            <person name="Brinkmann H."/>
            <person name="Mikhaleva J."/>
            <person name="Olsen L.C."/>
            <person name="Jubin C."/>
            <person name="Canestro C."/>
            <person name="Bouquet J.M."/>
            <person name="Danks G."/>
            <person name="Poulain J."/>
            <person name="Campsteijn C."/>
            <person name="Adamski M."/>
            <person name="Cross I."/>
            <person name="Yadetie F."/>
            <person name="Muffato M."/>
            <person name="Louis A."/>
            <person name="Butcher S."/>
            <person name="Tsagkogeorga G."/>
            <person name="Konrad A."/>
            <person name="Singh S."/>
            <person name="Jensen M.F."/>
            <person name="Cong E.H."/>
            <person name="Eikeseth-Otteraa H."/>
            <person name="Noel B."/>
            <person name="Anthouard V."/>
            <person name="Porcel B.M."/>
            <person name="Kachouri-Lafond R."/>
            <person name="Nishino A."/>
            <person name="Ugolini M."/>
            <person name="Chourrout P."/>
            <person name="Nishida H."/>
            <person name="Aasland R."/>
            <person name="Huzurbazar S."/>
            <person name="Westhof E."/>
            <person name="Delsuc F."/>
            <person name="Lehrach H."/>
            <person name="Reinhardt R."/>
            <person name="Weissenbach J."/>
            <person name="Roy S.W."/>
            <person name="Artiguenave F."/>
            <person name="Postlethwait J.H."/>
            <person name="Manak J.R."/>
            <person name="Thompson E.M."/>
            <person name="Jaillon O."/>
            <person name="Du Pasquier L."/>
            <person name="Boudinot P."/>
            <person name="Liberles D.A."/>
            <person name="Volff J.N."/>
            <person name="Philippe H."/>
            <person name="Lenhard B."/>
            <person name="Roest Crollius H."/>
            <person name="Wincker P."/>
            <person name="Chourrout D."/>
        </authorList>
    </citation>
    <scope>NUCLEOTIDE SEQUENCE [LARGE SCALE GENOMIC DNA]</scope>
</reference>
<protein>
    <submittedName>
        <fullName evidence="1">Uncharacterized protein</fullName>
    </submittedName>
</protein>
<dbReference type="AlphaFoldDB" id="E4XBZ5"/>
<gene>
    <name evidence="1" type="ORF">GSOID_T00006652001</name>
</gene>
<accession>E4XBZ5</accession>
<name>E4XBZ5_OIKDI</name>
<evidence type="ECO:0000313" key="2">
    <source>
        <dbReference type="Proteomes" id="UP000001307"/>
    </source>
</evidence>
<evidence type="ECO:0000313" key="1">
    <source>
        <dbReference type="EMBL" id="CBY09120.1"/>
    </source>
</evidence>
<dbReference type="InParanoid" id="E4XBZ5"/>
<proteinExistence type="predicted"/>
<organism evidence="1">
    <name type="scientific">Oikopleura dioica</name>
    <name type="common">Tunicate</name>
    <dbReference type="NCBI Taxonomy" id="34765"/>
    <lineage>
        <taxon>Eukaryota</taxon>
        <taxon>Metazoa</taxon>
        <taxon>Chordata</taxon>
        <taxon>Tunicata</taxon>
        <taxon>Appendicularia</taxon>
        <taxon>Copelata</taxon>
        <taxon>Oikopleuridae</taxon>
        <taxon>Oikopleura</taxon>
    </lineage>
</organism>
<keyword evidence="2" id="KW-1185">Reference proteome</keyword>
<dbReference type="EMBL" id="FN653034">
    <property type="protein sequence ID" value="CBY09120.1"/>
    <property type="molecule type" value="Genomic_DNA"/>
</dbReference>
<dbReference type="Proteomes" id="UP000001307">
    <property type="component" value="Unassembled WGS sequence"/>
</dbReference>